<sequence length="66" mass="7528">TILLTYKHKTHSFCSGGKIISSADIAFYINNDMIYVVESKPAKQYGDVFLRQIEKLEGVINDMDRT</sequence>
<keyword evidence="2" id="KW-0396">Initiation factor</keyword>
<organism evidence="4 5">
    <name type="scientific">Brassica rapa subsp. trilocularis</name>
    <dbReference type="NCBI Taxonomy" id="1813537"/>
    <lineage>
        <taxon>Eukaryota</taxon>
        <taxon>Viridiplantae</taxon>
        <taxon>Streptophyta</taxon>
        <taxon>Embryophyta</taxon>
        <taxon>Tracheophyta</taxon>
        <taxon>Spermatophyta</taxon>
        <taxon>Magnoliopsida</taxon>
        <taxon>eudicotyledons</taxon>
        <taxon>Gunneridae</taxon>
        <taxon>Pentapetalae</taxon>
        <taxon>rosids</taxon>
        <taxon>malvids</taxon>
        <taxon>Brassicales</taxon>
        <taxon>Brassicaceae</taxon>
        <taxon>Brassiceae</taxon>
        <taxon>Brassica</taxon>
    </lineage>
</organism>
<reference evidence="4 5" key="1">
    <citation type="submission" date="2021-03" db="EMBL/GenBank/DDBJ databases">
        <authorList>
            <person name="King G.J."/>
            <person name="Bancroft I."/>
            <person name="Baten A."/>
            <person name="Bloomfield J."/>
            <person name="Borpatragohain P."/>
            <person name="He Z."/>
            <person name="Irish N."/>
            <person name="Irwin J."/>
            <person name="Liu K."/>
            <person name="Mauleon R.P."/>
            <person name="Moore J."/>
            <person name="Morris R."/>
            <person name="Ostergaard L."/>
            <person name="Wang B."/>
            <person name="Wells R."/>
        </authorList>
    </citation>
    <scope>NUCLEOTIDE SEQUENCE [LARGE SCALE GENOMIC DNA]</scope>
    <source>
        <strain evidence="4">R-o-18</strain>
        <tissue evidence="4">Leaf</tissue>
    </source>
</reference>
<gene>
    <name evidence="4" type="primary">A02g512310.1_BraROA</name>
    <name evidence="4" type="ORF">IGI04_008392</name>
</gene>
<keyword evidence="1" id="KW-0963">Cytoplasm</keyword>
<evidence type="ECO:0000256" key="2">
    <source>
        <dbReference type="ARBA" id="ARBA00022540"/>
    </source>
</evidence>
<keyword evidence="3" id="KW-0648">Protein biosynthesis</keyword>
<feature type="non-terminal residue" evidence="4">
    <location>
        <position position="1"/>
    </location>
</feature>
<protein>
    <submittedName>
        <fullName evidence="4">Uncharacterized protein</fullName>
    </submittedName>
</protein>
<evidence type="ECO:0000313" key="5">
    <source>
        <dbReference type="Proteomes" id="UP000823674"/>
    </source>
</evidence>
<evidence type="ECO:0000313" key="4">
    <source>
        <dbReference type="EMBL" id="KAG5412073.1"/>
    </source>
</evidence>
<dbReference type="Pfam" id="PF10255">
    <property type="entry name" value="Paf67"/>
    <property type="match status" value="1"/>
</dbReference>
<accession>A0ABQ7NMH3</accession>
<evidence type="ECO:0000256" key="1">
    <source>
        <dbReference type="ARBA" id="ARBA00022490"/>
    </source>
</evidence>
<dbReference type="Proteomes" id="UP000823674">
    <property type="component" value="Chromosome A02"/>
</dbReference>
<comment type="caution">
    <text evidence="4">The sequence shown here is derived from an EMBL/GenBank/DDBJ whole genome shotgun (WGS) entry which is preliminary data.</text>
</comment>
<dbReference type="PANTHER" id="PTHR13242">
    <property type="entry name" value="EUKARYOTIC TRANSLATION INITIATION FACTOR 3"/>
    <property type="match status" value="1"/>
</dbReference>
<dbReference type="EMBL" id="JADBGQ010000002">
    <property type="protein sequence ID" value="KAG5412073.1"/>
    <property type="molecule type" value="Genomic_DNA"/>
</dbReference>
<keyword evidence="5" id="KW-1185">Reference proteome</keyword>
<name>A0ABQ7NMH3_BRACM</name>
<evidence type="ECO:0000256" key="3">
    <source>
        <dbReference type="ARBA" id="ARBA00022917"/>
    </source>
</evidence>
<dbReference type="InterPro" id="IPR019382">
    <property type="entry name" value="eIF3l"/>
</dbReference>
<proteinExistence type="predicted"/>
<dbReference type="PANTHER" id="PTHR13242:SF0">
    <property type="entry name" value="EUKARYOTIC TRANSLATION INITIATION FACTOR 3 SUBUNIT L"/>
    <property type="match status" value="1"/>
</dbReference>